<name>A0A183DHV7_9BILA</name>
<organism evidence="3">
    <name type="scientific">Gongylonema pulchrum</name>
    <dbReference type="NCBI Taxonomy" id="637853"/>
    <lineage>
        <taxon>Eukaryota</taxon>
        <taxon>Metazoa</taxon>
        <taxon>Ecdysozoa</taxon>
        <taxon>Nematoda</taxon>
        <taxon>Chromadorea</taxon>
        <taxon>Rhabditida</taxon>
        <taxon>Spirurina</taxon>
        <taxon>Spiruromorpha</taxon>
        <taxon>Spiruroidea</taxon>
        <taxon>Gongylonematidae</taxon>
        <taxon>Gongylonema</taxon>
    </lineage>
</organism>
<accession>A0A183DHV7</accession>
<evidence type="ECO:0000313" key="3">
    <source>
        <dbReference type="WBParaSite" id="GPUH_0000830701-mRNA-1"/>
    </source>
</evidence>
<reference evidence="1 2" key="2">
    <citation type="submission" date="2018-11" db="EMBL/GenBank/DDBJ databases">
        <authorList>
            <consortium name="Pathogen Informatics"/>
        </authorList>
    </citation>
    <scope>NUCLEOTIDE SEQUENCE [LARGE SCALE GENOMIC DNA]</scope>
</reference>
<reference evidence="3" key="1">
    <citation type="submission" date="2016-06" db="UniProtKB">
        <authorList>
            <consortium name="WormBaseParasite"/>
        </authorList>
    </citation>
    <scope>IDENTIFICATION</scope>
</reference>
<dbReference type="EMBL" id="UYRT01023797">
    <property type="protein sequence ID" value="VDK61712.1"/>
    <property type="molecule type" value="Genomic_DNA"/>
</dbReference>
<dbReference type="AlphaFoldDB" id="A0A183DHV7"/>
<proteinExistence type="predicted"/>
<dbReference type="WBParaSite" id="GPUH_0000830701-mRNA-1">
    <property type="protein sequence ID" value="GPUH_0000830701-mRNA-1"/>
    <property type="gene ID" value="GPUH_0000830701"/>
</dbReference>
<gene>
    <name evidence="1" type="ORF">GPUH_LOCUS8297</name>
</gene>
<dbReference type="Proteomes" id="UP000271098">
    <property type="component" value="Unassembled WGS sequence"/>
</dbReference>
<sequence>MEYYLSFTAMEKSAHLRTRMLYSSEPRQTMPKTNIRPQRRPSSHNCIMLIIGAAWYVRYTWYRSTVERMISCRI</sequence>
<evidence type="ECO:0000313" key="1">
    <source>
        <dbReference type="EMBL" id="VDK61712.1"/>
    </source>
</evidence>
<evidence type="ECO:0000313" key="2">
    <source>
        <dbReference type="Proteomes" id="UP000271098"/>
    </source>
</evidence>
<keyword evidence="2" id="KW-1185">Reference proteome</keyword>
<protein>
    <submittedName>
        <fullName evidence="1 3">Uncharacterized protein</fullName>
    </submittedName>
</protein>